<dbReference type="EMBL" id="NTBI01000016">
    <property type="protein sequence ID" value="PAX15508.1"/>
    <property type="molecule type" value="Genomic_DNA"/>
</dbReference>
<gene>
    <name evidence="1" type="ORF">CLI92_13465</name>
</gene>
<dbReference type="AlphaFoldDB" id="A0A2A2T223"/>
<protein>
    <submittedName>
        <fullName evidence="1">Uncharacterized protein</fullName>
    </submittedName>
</protein>
<dbReference type="Gene3D" id="1.25.40.10">
    <property type="entry name" value="Tetratricopeptide repeat domain"/>
    <property type="match status" value="1"/>
</dbReference>
<evidence type="ECO:0000313" key="1">
    <source>
        <dbReference type="EMBL" id="PAX15508.1"/>
    </source>
</evidence>
<organism evidence="1 2">
    <name type="scientific">Vandammella animalimorsus</name>
    <dbReference type="NCBI Taxonomy" id="2029117"/>
    <lineage>
        <taxon>Bacteria</taxon>
        <taxon>Pseudomonadati</taxon>
        <taxon>Pseudomonadota</taxon>
        <taxon>Betaproteobacteria</taxon>
        <taxon>Burkholderiales</taxon>
        <taxon>Comamonadaceae</taxon>
        <taxon>Vandammella</taxon>
    </lineage>
</organism>
<dbReference type="Proteomes" id="UP000217780">
    <property type="component" value="Unassembled WGS sequence"/>
</dbReference>
<proteinExistence type="predicted"/>
<evidence type="ECO:0000313" key="2">
    <source>
        <dbReference type="Proteomes" id="UP000217780"/>
    </source>
</evidence>
<sequence length="116" mass="13014">MAMKYYLKAACAGYVESLWNAGSMLIEGEELVEAEPALGMLLIRLAADRFQTSACLYISRCYELGRFGLPLNPDLAKYWTCAAYKIERFEPVSDAAELELVRSYPLVKQFLSLADS</sequence>
<comment type="caution">
    <text evidence="1">The sequence shown here is derived from an EMBL/GenBank/DDBJ whole genome shotgun (WGS) entry which is preliminary data.</text>
</comment>
<name>A0A2A2T223_9BURK</name>
<dbReference type="SUPFAM" id="SSF81901">
    <property type="entry name" value="HCP-like"/>
    <property type="match status" value="1"/>
</dbReference>
<reference evidence="1 2" key="1">
    <citation type="submission" date="2017-08" db="EMBL/GenBank/DDBJ databases">
        <title>WGS of Clinical strains of the CDC Group NO-1 linked to zoonotic infections in humans.</title>
        <authorList>
            <person name="Bernier A.-M."/>
            <person name="Bernard K."/>
        </authorList>
    </citation>
    <scope>NUCLEOTIDE SEQUENCE [LARGE SCALE GENOMIC DNA]</scope>
    <source>
        <strain evidence="1 2">NML91-0035</strain>
    </source>
</reference>
<dbReference type="InterPro" id="IPR011990">
    <property type="entry name" value="TPR-like_helical_dom_sf"/>
</dbReference>
<accession>A0A2A2T223</accession>